<evidence type="ECO:0000256" key="7">
    <source>
        <dbReference type="SAM" id="MobiDB-lite"/>
    </source>
</evidence>
<dbReference type="PANTHER" id="PTHR12874:SF29">
    <property type="entry name" value="F-BOX ONLY PROTEIN 9"/>
    <property type="match status" value="1"/>
</dbReference>
<dbReference type="InterPro" id="IPR036047">
    <property type="entry name" value="F-box-like_dom_sf"/>
</dbReference>
<gene>
    <name evidence="10" type="ORF">HOLleu_39982</name>
</gene>
<keyword evidence="11" id="KW-1185">Reference proteome</keyword>
<dbReference type="InterPro" id="IPR001810">
    <property type="entry name" value="F-box_dom"/>
</dbReference>
<feature type="compositionally biased region" description="Low complexity" evidence="7">
    <location>
        <begin position="25"/>
        <end position="36"/>
    </location>
</feature>
<dbReference type="AlphaFoldDB" id="A0A9Q0YFE5"/>
<dbReference type="PANTHER" id="PTHR12874">
    <property type="entry name" value="F-BOX ONLY PROTEIN 48-RELATED"/>
    <property type="match status" value="1"/>
</dbReference>
<dbReference type="Pfam" id="PF12937">
    <property type="entry name" value="F-box-like"/>
    <property type="match status" value="1"/>
</dbReference>
<protein>
    <recommendedName>
        <fullName evidence="3">F-box only protein 9</fullName>
    </recommendedName>
</protein>
<evidence type="ECO:0000256" key="2">
    <source>
        <dbReference type="ARBA" id="ARBA00004906"/>
    </source>
</evidence>
<evidence type="ECO:0000256" key="6">
    <source>
        <dbReference type="ARBA" id="ARBA00022803"/>
    </source>
</evidence>
<dbReference type="Pfam" id="PF19270">
    <property type="entry name" value="FBO_C"/>
    <property type="match status" value="1"/>
</dbReference>
<keyword evidence="5" id="KW-0833">Ubl conjugation pathway</keyword>
<evidence type="ECO:0000313" key="11">
    <source>
        <dbReference type="Proteomes" id="UP001152320"/>
    </source>
</evidence>
<feature type="domain" description="F-box protein Hrt3/FBXO9 C-terminal" evidence="9">
    <location>
        <begin position="241"/>
        <end position="340"/>
    </location>
</feature>
<keyword evidence="6" id="KW-0802">TPR repeat</keyword>
<dbReference type="Proteomes" id="UP001152320">
    <property type="component" value="Chromosome 22"/>
</dbReference>
<dbReference type="GO" id="GO:0031146">
    <property type="term" value="P:SCF-dependent proteasomal ubiquitin-dependent protein catabolic process"/>
    <property type="evidence" value="ECO:0007669"/>
    <property type="project" value="TreeGrafter"/>
</dbReference>
<comment type="subcellular location">
    <subcellularLocation>
        <location evidence="1">Cytoplasm</location>
    </subcellularLocation>
</comment>
<dbReference type="GO" id="GO:0005737">
    <property type="term" value="C:cytoplasm"/>
    <property type="evidence" value="ECO:0007669"/>
    <property type="project" value="UniProtKB-SubCell"/>
</dbReference>
<comment type="pathway">
    <text evidence="2">Protein modification; protein ubiquitination.</text>
</comment>
<dbReference type="EMBL" id="JAIZAY010000022">
    <property type="protein sequence ID" value="KAJ8020400.1"/>
    <property type="molecule type" value="Genomic_DNA"/>
</dbReference>
<proteinExistence type="predicted"/>
<evidence type="ECO:0000256" key="3">
    <source>
        <dbReference type="ARBA" id="ARBA00019775"/>
    </source>
</evidence>
<dbReference type="SUPFAM" id="SSF81383">
    <property type="entry name" value="F-box domain"/>
    <property type="match status" value="1"/>
</dbReference>
<evidence type="ECO:0000313" key="10">
    <source>
        <dbReference type="EMBL" id="KAJ8020400.1"/>
    </source>
</evidence>
<feature type="region of interest" description="Disordered" evidence="7">
    <location>
        <begin position="1"/>
        <end position="74"/>
    </location>
</feature>
<dbReference type="InterPro" id="IPR045464">
    <property type="entry name" value="Hrt3/FBXO9_C"/>
</dbReference>
<dbReference type="FunFam" id="1.20.1280.50:FF:000012">
    <property type="entry name" value="F-box only protein 9"/>
    <property type="match status" value="1"/>
</dbReference>
<sequence length="434" mass="50346">MDNIANVISVAGSEEEEGEEDEESSSSSPPLEEQLSNFRQQWKEELMSTKDGEGQVAHGRGRRRRKSSSLGENSSSLEDKAYSLFMQGVHAERDGLMFEAIKFYRQAVQLVPDIENKIQNITGFEDYESEEDSEGSVYEGDEDDSINQLSSQLSEMNINSIRVSCEKEFPQKGKHISALPIELLLLVFRWVVASHLDLRSLEQLSMVCRGFYVCARDVEIWRLVCQRIWGRGVYLTKDYPAWRQMFLERPHLRFDGVYICRTTYFRQGEQSFIDQFYRPWHMVEYYRYIRVFPDGVIMMLTSPEQPKDVVSKLRWKSASVEGILKGHYRLVDNILSGVLQREKPKDSEGSYQRFKRRNRNNNVSGVKEQTFHVEFNLTGPGRCNNTKLEWLHYSCETWYSASTVASVSEFDLSSFHPLIFSRVKSYTRAAVLPL</sequence>
<keyword evidence="4" id="KW-0963">Cytoplasm</keyword>
<dbReference type="Gene3D" id="1.20.1280.50">
    <property type="match status" value="1"/>
</dbReference>
<feature type="compositionally biased region" description="Acidic residues" evidence="7">
    <location>
        <begin position="13"/>
        <end position="24"/>
    </location>
</feature>
<accession>A0A9Q0YFE5</accession>
<organism evidence="10 11">
    <name type="scientific">Holothuria leucospilota</name>
    <name type="common">Black long sea cucumber</name>
    <name type="synonym">Mertensiothuria leucospilota</name>
    <dbReference type="NCBI Taxonomy" id="206669"/>
    <lineage>
        <taxon>Eukaryota</taxon>
        <taxon>Metazoa</taxon>
        <taxon>Echinodermata</taxon>
        <taxon>Eleutherozoa</taxon>
        <taxon>Echinozoa</taxon>
        <taxon>Holothuroidea</taxon>
        <taxon>Aspidochirotacea</taxon>
        <taxon>Aspidochirotida</taxon>
        <taxon>Holothuriidae</taxon>
        <taxon>Holothuria</taxon>
    </lineage>
</organism>
<evidence type="ECO:0000256" key="1">
    <source>
        <dbReference type="ARBA" id="ARBA00004496"/>
    </source>
</evidence>
<evidence type="ECO:0000256" key="4">
    <source>
        <dbReference type="ARBA" id="ARBA00022490"/>
    </source>
</evidence>
<dbReference type="CDD" id="cd22089">
    <property type="entry name" value="F-box_FBXO9"/>
    <property type="match status" value="1"/>
</dbReference>
<dbReference type="GO" id="GO:0019005">
    <property type="term" value="C:SCF ubiquitin ligase complex"/>
    <property type="evidence" value="ECO:0007669"/>
    <property type="project" value="TreeGrafter"/>
</dbReference>
<evidence type="ECO:0000259" key="8">
    <source>
        <dbReference type="Pfam" id="PF12937"/>
    </source>
</evidence>
<name>A0A9Q0YFE5_HOLLE</name>
<evidence type="ECO:0000256" key="5">
    <source>
        <dbReference type="ARBA" id="ARBA00022786"/>
    </source>
</evidence>
<reference evidence="10" key="1">
    <citation type="submission" date="2021-10" db="EMBL/GenBank/DDBJ databases">
        <title>Tropical sea cucumber genome reveals ecological adaptation and Cuvierian tubules defense mechanism.</title>
        <authorList>
            <person name="Chen T."/>
        </authorList>
    </citation>
    <scope>NUCLEOTIDE SEQUENCE</scope>
    <source>
        <strain evidence="10">Nanhai2018</strain>
        <tissue evidence="10">Muscle</tissue>
    </source>
</reference>
<dbReference type="OrthoDB" id="2117972at2759"/>
<feature type="domain" description="F-box" evidence="8">
    <location>
        <begin position="176"/>
        <end position="227"/>
    </location>
</feature>
<evidence type="ECO:0000259" key="9">
    <source>
        <dbReference type="Pfam" id="PF19270"/>
    </source>
</evidence>
<comment type="caution">
    <text evidence="10">The sequence shown here is derived from an EMBL/GenBank/DDBJ whole genome shotgun (WGS) entry which is preliminary data.</text>
</comment>
<feature type="compositionally biased region" description="Basic and acidic residues" evidence="7">
    <location>
        <begin position="41"/>
        <end position="53"/>
    </location>
</feature>